<comment type="function">
    <text evidence="1">Mitochondrial intermembrane chaperone that participates in the import and insertion of some multi-pass transmembrane proteins into the mitochondrial inner membrane. Also required for the transfer of beta-barrel precursors from the TOM complex to the sorting and assembly machinery (SAM complex) of the outer membrane. Acts as a chaperone-like protein that protects the hydrophobic precursors from aggregation and guide them through the mitochondrial intermembrane space.</text>
</comment>
<keyword evidence="1" id="KW-0813">Transport</keyword>
<proteinExistence type="inferred from homology"/>
<reference evidence="3 4" key="1">
    <citation type="journal article" date="2012" name="BMC Genomics">
        <title>Comparative genomic analysis and phylogenetic position of Theileria equi.</title>
        <authorList>
            <person name="Kappmeyer L.S."/>
            <person name="Thiagarajan M."/>
            <person name="Herndon D.R."/>
            <person name="Ramsay J.D."/>
            <person name="Caler E."/>
            <person name="Djikeng A."/>
            <person name="Gillespie J.J."/>
            <person name="Lau A.O."/>
            <person name="Roalson E.H."/>
            <person name="Silva J.C."/>
            <person name="Silva M.G."/>
            <person name="Suarez C.E."/>
            <person name="Ueti M.W."/>
            <person name="Nene V.M."/>
            <person name="Mealey R.H."/>
            <person name="Knowles D.P."/>
            <person name="Brayton K.A."/>
        </authorList>
    </citation>
    <scope>NUCLEOTIDE SEQUENCE [LARGE SCALE GENOMIC DNA]</scope>
    <source>
        <strain evidence="3 4">WA</strain>
    </source>
</reference>
<dbReference type="Proteomes" id="UP000031512">
    <property type="component" value="Chromosome 3"/>
</dbReference>
<dbReference type="InterPro" id="IPR035427">
    <property type="entry name" value="Tim10-like_dom_sf"/>
</dbReference>
<dbReference type="Gene3D" id="1.10.287.810">
    <property type="entry name" value="Mitochondrial import inner membrane translocase subunit tim13 like domains"/>
    <property type="match status" value="1"/>
</dbReference>
<dbReference type="eggNOG" id="ENOG502R0GV">
    <property type="taxonomic scope" value="Eukaryota"/>
</dbReference>
<feature type="domain" description="Tim10-like" evidence="2">
    <location>
        <begin position="22"/>
        <end position="70"/>
    </location>
</feature>
<dbReference type="GeneID" id="15805742"/>
<dbReference type="AlphaFoldDB" id="L0B2B1"/>
<dbReference type="InterPro" id="IPR004217">
    <property type="entry name" value="Tim10-like"/>
</dbReference>
<comment type="domain">
    <text evidence="1">The twin CX3C motif contains 4 conserved Cys residues that form 2 disulfide bonds in the mitochondrial intermembrane space.</text>
</comment>
<dbReference type="EMBL" id="CP001670">
    <property type="protein sequence ID" value="AFZ81371.1"/>
    <property type="molecule type" value="Genomic_DNA"/>
</dbReference>
<name>L0B2B1_THEEQ</name>
<protein>
    <recommendedName>
        <fullName evidence="1">Mitochondrial import inner membrane translocase subunit</fullName>
    </recommendedName>
</protein>
<comment type="subunit">
    <text evidence="1">Heterohexamer.</text>
</comment>
<dbReference type="GO" id="GO:0015031">
    <property type="term" value="P:protein transport"/>
    <property type="evidence" value="ECO:0007669"/>
    <property type="project" value="UniProtKB-KW"/>
</dbReference>
<sequence>MTDDSMQSTELNAALNLLILSMLNEQVKKVCFNKCFSNKFDDKLGKTEQICIAKCMDRMYEAHTILSQAAAESAKNITNAL</sequence>
<dbReference type="RefSeq" id="XP_004831037.1">
    <property type="nucleotide sequence ID" value="XM_004830980.1"/>
</dbReference>
<evidence type="ECO:0000313" key="4">
    <source>
        <dbReference type="Proteomes" id="UP000031512"/>
    </source>
</evidence>
<dbReference type="VEuPathDB" id="PiroplasmaDB:BEWA_007800"/>
<keyword evidence="1" id="KW-0472">Membrane</keyword>
<keyword evidence="1" id="KW-0143">Chaperone</keyword>
<evidence type="ECO:0000259" key="2">
    <source>
        <dbReference type="Pfam" id="PF02953"/>
    </source>
</evidence>
<keyword evidence="1" id="KW-1015">Disulfide bond</keyword>
<keyword evidence="1" id="KW-0496">Mitochondrion</keyword>
<comment type="subcellular location">
    <subcellularLocation>
        <location evidence="1">Mitochondrion inner membrane</location>
        <topology evidence="1">Peripheral membrane protein</topology>
        <orientation evidence="1">Intermembrane side</orientation>
    </subcellularLocation>
</comment>
<evidence type="ECO:0000313" key="3">
    <source>
        <dbReference type="EMBL" id="AFZ81371.1"/>
    </source>
</evidence>
<dbReference type="Pfam" id="PF02953">
    <property type="entry name" value="zf-Tim10_DDP"/>
    <property type="match status" value="1"/>
</dbReference>
<dbReference type="GO" id="GO:0005743">
    <property type="term" value="C:mitochondrial inner membrane"/>
    <property type="evidence" value="ECO:0007669"/>
    <property type="project" value="UniProtKB-SubCell"/>
</dbReference>
<dbReference type="SUPFAM" id="SSF144122">
    <property type="entry name" value="Tim10-like"/>
    <property type="match status" value="1"/>
</dbReference>
<evidence type="ECO:0000256" key="1">
    <source>
        <dbReference type="RuleBase" id="RU367043"/>
    </source>
</evidence>
<keyword evidence="4" id="KW-1185">Reference proteome</keyword>
<dbReference type="KEGG" id="beq:BEWA_007800"/>
<keyword evidence="1" id="KW-0811">Translocation</keyword>
<comment type="similarity">
    <text evidence="1">Belongs to the small Tim family.</text>
</comment>
<organism evidence="3 4">
    <name type="scientific">Theileria equi strain WA</name>
    <dbReference type="NCBI Taxonomy" id="1537102"/>
    <lineage>
        <taxon>Eukaryota</taxon>
        <taxon>Sar</taxon>
        <taxon>Alveolata</taxon>
        <taxon>Apicomplexa</taxon>
        <taxon>Aconoidasida</taxon>
        <taxon>Piroplasmida</taxon>
        <taxon>Theileriidae</taxon>
        <taxon>Theileria</taxon>
    </lineage>
</organism>
<keyword evidence="1" id="KW-0999">Mitochondrion inner membrane</keyword>
<keyword evidence="1" id="KW-0653">Protein transport</keyword>
<dbReference type="OrthoDB" id="7813104at2759"/>
<accession>L0B2B1</accession>
<gene>
    <name evidence="3" type="ORF">BEWA_007800</name>
</gene>